<gene>
    <name evidence="3" type="ORF">RSSL_01206</name>
</gene>
<dbReference type="Proteomes" id="UP000006983">
    <property type="component" value="Unassembled WGS sequence"/>
</dbReference>
<evidence type="ECO:0000256" key="1">
    <source>
        <dbReference type="NCBIfam" id="TIGR02113"/>
    </source>
</evidence>
<dbReference type="Gene3D" id="3.40.50.1950">
    <property type="entry name" value="Flavin prenyltransferase-like"/>
    <property type="match status" value="1"/>
</dbReference>
<organism evidence="3 4">
    <name type="scientific">Streptococcus salivarius K12</name>
    <dbReference type="NCBI Taxonomy" id="1200793"/>
    <lineage>
        <taxon>Bacteria</taxon>
        <taxon>Bacillati</taxon>
        <taxon>Bacillota</taxon>
        <taxon>Bacilli</taxon>
        <taxon>Lactobacillales</taxon>
        <taxon>Streptococcaceae</taxon>
        <taxon>Streptococcus</taxon>
    </lineage>
</organism>
<dbReference type="NCBIfam" id="TIGR02113">
    <property type="entry name" value="coaC_strep"/>
    <property type="match status" value="1"/>
</dbReference>
<dbReference type="PATRIC" id="fig|1200793.3.peg.1165"/>
<dbReference type="Pfam" id="PF02441">
    <property type="entry name" value="Flavoprotein"/>
    <property type="match status" value="1"/>
</dbReference>
<dbReference type="InterPro" id="IPR011847">
    <property type="entry name" value="CoaC_strep"/>
</dbReference>
<comment type="caution">
    <text evidence="3">The sequence shown here is derived from an EMBL/GenBank/DDBJ whole genome shotgun (WGS) entry which is preliminary data.</text>
</comment>
<dbReference type="PANTHER" id="PTHR14359">
    <property type="entry name" value="HOMO-OLIGOMERIC FLAVIN CONTAINING CYS DECARBOXYLASE FAMILY"/>
    <property type="match status" value="1"/>
</dbReference>
<proteinExistence type="predicted"/>
<dbReference type="PANTHER" id="PTHR14359:SF6">
    <property type="entry name" value="PHOSPHOPANTOTHENOYLCYSTEINE DECARBOXYLASE"/>
    <property type="match status" value="1"/>
</dbReference>
<dbReference type="EC" id="4.1.1.36" evidence="1"/>
<dbReference type="EMBL" id="ALIF01000001">
    <property type="protein sequence ID" value="EJO17282.1"/>
    <property type="molecule type" value="Genomic_DNA"/>
</dbReference>
<dbReference type="GO" id="GO:0010181">
    <property type="term" value="F:FMN binding"/>
    <property type="evidence" value="ECO:0007669"/>
    <property type="project" value="TreeGrafter"/>
</dbReference>
<dbReference type="InterPro" id="IPR003382">
    <property type="entry name" value="Flavoprotein"/>
</dbReference>
<dbReference type="InterPro" id="IPR036551">
    <property type="entry name" value="Flavin_trans-like"/>
</dbReference>
<sequence>MLKLYLKGYAMTKRIILAVSGSISAYKAADLTSRLKKKGYDVHVIMTEAAQAFITPLTLQVLSKNPVHTDVMEEKLAERINHIDLGKEADLFVVAPASANTIAKLAHGLADNMLTATALALPSTTPKLIAPAMNTKMYENPLTKKNLDTLHDLGYQEILPKSGLLACGDTGRGALADIDDIIESIDNALTK</sequence>
<dbReference type="GO" id="GO:0071513">
    <property type="term" value="C:phosphopantothenoylcysteine decarboxylase complex"/>
    <property type="evidence" value="ECO:0007669"/>
    <property type="project" value="TreeGrafter"/>
</dbReference>
<name>J7SIR9_STRSL</name>
<accession>J7SIR9</accession>
<keyword evidence="3" id="KW-0456">Lyase</keyword>
<evidence type="ECO:0000313" key="3">
    <source>
        <dbReference type="EMBL" id="EJO17282.1"/>
    </source>
</evidence>
<evidence type="ECO:0000259" key="2">
    <source>
        <dbReference type="Pfam" id="PF02441"/>
    </source>
</evidence>
<feature type="domain" description="Flavoprotein" evidence="2">
    <location>
        <begin position="13"/>
        <end position="187"/>
    </location>
</feature>
<dbReference type="AlphaFoldDB" id="J7SIR9"/>
<reference evidence="3 4" key="1">
    <citation type="journal article" date="2012" name="J. Bacteriol.">
        <title>Genome Sequence of the Lantibiotic Bacteriocin Producer Streptococcus salivarius Strain K12.</title>
        <authorList>
            <person name="Barretto C."/>
            <person name="Alvarez-Martin P."/>
            <person name="Foata F."/>
            <person name="Renault P."/>
            <person name="Berger B."/>
        </authorList>
    </citation>
    <scope>NUCLEOTIDE SEQUENCE [LARGE SCALE GENOMIC DNA]</scope>
    <source>
        <strain evidence="3 4">K12</strain>
    </source>
</reference>
<evidence type="ECO:0000313" key="4">
    <source>
        <dbReference type="Proteomes" id="UP000006983"/>
    </source>
</evidence>
<dbReference type="SUPFAM" id="SSF52507">
    <property type="entry name" value="Homo-oligomeric flavin-containing Cys decarboxylases, HFCD"/>
    <property type="match status" value="1"/>
</dbReference>
<dbReference type="GO" id="GO:0004633">
    <property type="term" value="F:phosphopantothenoylcysteine decarboxylase activity"/>
    <property type="evidence" value="ECO:0007669"/>
    <property type="project" value="UniProtKB-UniRule"/>
</dbReference>
<keyword evidence="4" id="KW-1185">Reference proteome</keyword>
<dbReference type="GO" id="GO:0015937">
    <property type="term" value="P:coenzyme A biosynthetic process"/>
    <property type="evidence" value="ECO:0007669"/>
    <property type="project" value="UniProtKB-UniRule"/>
</dbReference>
<protein>
    <recommendedName>
        <fullName evidence="1">Phosphopantothenoylcysteine decarboxylase</fullName>
        <ecNumber evidence="1">4.1.1.36</ecNumber>
    </recommendedName>
</protein>